<keyword evidence="2" id="KW-1185">Reference proteome</keyword>
<dbReference type="EMBL" id="CACRXK020000132">
    <property type="protein sequence ID" value="CAB3978669.1"/>
    <property type="molecule type" value="Genomic_DNA"/>
</dbReference>
<dbReference type="CDD" id="cd01650">
    <property type="entry name" value="RT_nLTR_like"/>
    <property type="match status" value="1"/>
</dbReference>
<protein>
    <submittedName>
        <fullName evidence="1">Uncharacterized protein</fullName>
    </submittedName>
</protein>
<name>A0A6S7FRP6_PARCT</name>
<dbReference type="PROSITE" id="PS50878">
    <property type="entry name" value="RT_POL"/>
    <property type="match status" value="1"/>
</dbReference>
<dbReference type="Pfam" id="PF00078">
    <property type="entry name" value="RVT_1"/>
    <property type="match status" value="1"/>
</dbReference>
<dbReference type="AlphaFoldDB" id="A0A6S7FRP6"/>
<dbReference type="InterPro" id="IPR000477">
    <property type="entry name" value="RT_dom"/>
</dbReference>
<dbReference type="SUPFAM" id="SSF56672">
    <property type="entry name" value="DNA/RNA polymerases"/>
    <property type="match status" value="1"/>
</dbReference>
<dbReference type="Proteomes" id="UP001152795">
    <property type="component" value="Unassembled WGS sequence"/>
</dbReference>
<accession>A0A6S7FRP6</accession>
<proteinExistence type="predicted"/>
<evidence type="ECO:0000313" key="2">
    <source>
        <dbReference type="Proteomes" id="UP001152795"/>
    </source>
</evidence>
<gene>
    <name evidence="1" type="ORF">PACLA_8A070327</name>
</gene>
<dbReference type="OrthoDB" id="6243574at2759"/>
<reference evidence="1" key="1">
    <citation type="submission" date="2020-04" db="EMBL/GenBank/DDBJ databases">
        <authorList>
            <person name="Alioto T."/>
            <person name="Alioto T."/>
            <person name="Gomez Garrido J."/>
        </authorList>
    </citation>
    <scope>NUCLEOTIDE SEQUENCE</scope>
    <source>
        <strain evidence="1">A484AB</strain>
    </source>
</reference>
<organism evidence="1 2">
    <name type="scientific">Paramuricea clavata</name>
    <name type="common">Red gorgonian</name>
    <name type="synonym">Violescent sea-whip</name>
    <dbReference type="NCBI Taxonomy" id="317549"/>
    <lineage>
        <taxon>Eukaryota</taxon>
        <taxon>Metazoa</taxon>
        <taxon>Cnidaria</taxon>
        <taxon>Anthozoa</taxon>
        <taxon>Octocorallia</taxon>
        <taxon>Malacalcyonacea</taxon>
        <taxon>Plexauridae</taxon>
        <taxon>Paramuricea</taxon>
    </lineage>
</organism>
<comment type="caution">
    <text evidence="1">The sequence shown here is derived from an EMBL/GenBank/DDBJ whole genome shotgun (WGS) entry which is preliminary data.</text>
</comment>
<dbReference type="InterPro" id="IPR043502">
    <property type="entry name" value="DNA/RNA_pol_sf"/>
</dbReference>
<dbReference type="PANTHER" id="PTHR33332">
    <property type="entry name" value="REVERSE TRANSCRIPTASE DOMAIN-CONTAINING PROTEIN"/>
    <property type="match status" value="1"/>
</dbReference>
<sequence>MPQIDITVERVRKLLSSLKPYKAAGPDSLHPRVLKELSTVIAPALYKIFRTSLETGVVPSDWELAFVTPILKKGSKQLPANYRPISLTCICSKVMEHILVSNVINHYEKHHILNDFQHGFRKLHSCETQLIGFINDIAREMQGGGQTDVILMDFSNAFDKVPHKEFIFKLSNYGIHHYTLDWIQNFLKNRQQCTVLEGERSSYTHVTSGVPQGSVLGPILFLAFINDLLKCIKCRVRLFADDIVVYLVVKSADDC</sequence>
<evidence type="ECO:0000313" key="1">
    <source>
        <dbReference type="EMBL" id="CAB3978669.1"/>
    </source>
</evidence>